<protein>
    <recommendedName>
        <fullName evidence="3">DUF1302 domain-containing protein</fullName>
    </recommendedName>
</protein>
<keyword evidence="2" id="KW-1185">Reference proteome</keyword>
<reference evidence="1 2" key="1">
    <citation type="journal article" date="2011" name="Stand. Genomic Sci.">
        <title>Complete genome sequence of Parvibaculum lavamentivorans type strain (DS-1(T)).</title>
        <authorList>
            <person name="Schleheck D."/>
            <person name="Weiss M."/>
            <person name="Pitluck S."/>
            <person name="Bruce D."/>
            <person name="Land M.L."/>
            <person name="Han S."/>
            <person name="Saunders E."/>
            <person name="Tapia R."/>
            <person name="Detter C."/>
            <person name="Brettin T."/>
            <person name="Han J."/>
            <person name="Woyke T."/>
            <person name="Goodwin L."/>
            <person name="Pennacchio L."/>
            <person name="Nolan M."/>
            <person name="Cook A.M."/>
            <person name="Kjelleberg S."/>
            <person name="Thomas T."/>
        </authorList>
    </citation>
    <scope>NUCLEOTIDE SEQUENCE [LARGE SCALE GENOMIC DNA]</scope>
    <source>
        <strain evidence="2">DS-1 / DSM 13023 / NCIMB 13966</strain>
    </source>
</reference>
<dbReference type="AlphaFoldDB" id="A7HRW2"/>
<dbReference type="eggNOG" id="COG3203">
    <property type="taxonomic scope" value="Bacteria"/>
</dbReference>
<dbReference type="STRING" id="402881.Plav_1023"/>
<dbReference type="InterPro" id="IPR010727">
    <property type="entry name" value="DUF1302"/>
</dbReference>
<dbReference type="Pfam" id="PF06980">
    <property type="entry name" value="DUF1302"/>
    <property type="match status" value="1"/>
</dbReference>
<dbReference type="HOGENOM" id="CLU_016532_0_0_5"/>
<dbReference type="Proteomes" id="UP000006377">
    <property type="component" value="Chromosome"/>
</dbReference>
<sequence>MKKGRRRGASGIVALTTAVIAIALSVAPASAVEYKFGDATLSIDSIASTGITVRASKQGCMYIRVASGGCLDGTGNNASANTDDGNINFEQWDITNASVKIVSDFELRWENFGAFTRFKAYYDHIIYDRAGESSTAYGRRPTSDALRGDDSRRAGRGFDVLDAFVFADFDVGNMPTSMRVGKQVINWGESLAIQGGINQFNSIDVAAIRTPGAELKEALLPEESVYVNVQLPADLSFEAFYAFNWRQTELDPVGTFFSGTDILGPGGAYLNIGNDTPSPINAGTIPIAAGDTPDKQGQYGVKLGHWADWLNQGTELALYYVNYHSKLPYVEFTNGAPASIDGALCFPAPTCGLPLQNYRAAYPEDIKLVGTSFATTVAGTALAGEVLYSWNMPMQISAGELLAGRWVNNIGLPVAVLPYDQTPGAFSRGYFREDVINGQFSTITTLNPSSAIPEFFGADLAIFIANWGFQYLPSISDDRLSVLSGGRGSDISHPNPFVQGLLNPNQQLVHADTFSHGYRLIGAVDYNNAFGTPWKLSPNIQWQHDLATSAGTIGPGFINDRKIVSVGVTGELRNVWRAEVRYTNSFGNRFQNVMQDRDFISMSVSYAF</sequence>
<proteinExistence type="predicted"/>
<evidence type="ECO:0000313" key="1">
    <source>
        <dbReference type="EMBL" id="ABS62645.1"/>
    </source>
</evidence>
<dbReference type="EMBL" id="CP000774">
    <property type="protein sequence ID" value="ABS62645.1"/>
    <property type="molecule type" value="Genomic_DNA"/>
</dbReference>
<accession>A7HRW2</accession>
<gene>
    <name evidence="1" type="ordered locus">Plav_1023</name>
</gene>
<dbReference type="KEGG" id="pla:Plav_1023"/>
<evidence type="ECO:0000313" key="2">
    <source>
        <dbReference type="Proteomes" id="UP000006377"/>
    </source>
</evidence>
<name>A7HRW2_PARL1</name>
<organism evidence="1 2">
    <name type="scientific">Parvibaculum lavamentivorans (strain DS-1 / DSM 13023 / NCIMB 13966)</name>
    <dbReference type="NCBI Taxonomy" id="402881"/>
    <lineage>
        <taxon>Bacteria</taxon>
        <taxon>Pseudomonadati</taxon>
        <taxon>Pseudomonadota</taxon>
        <taxon>Alphaproteobacteria</taxon>
        <taxon>Hyphomicrobiales</taxon>
        <taxon>Parvibaculaceae</taxon>
        <taxon>Parvibaculum</taxon>
    </lineage>
</organism>
<evidence type="ECO:0008006" key="3">
    <source>
        <dbReference type="Google" id="ProtNLM"/>
    </source>
</evidence>